<keyword evidence="1" id="KW-0547">Nucleotide-binding</keyword>
<dbReference type="GO" id="GO:0007264">
    <property type="term" value="P:small GTPase-mediated signal transduction"/>
    <property type="evidence" value="ECO:0007669"/>
    <property type="project" value="InterPro"/>
</dbReference>
<dbReference type="InterPro" id="IPR001806">
    <property type="entry name" value="Small_GTPase"/>
</dbReference>
<dbReference type="InterPro" id="IPR003578">
    <property type="entry name" value="Small_GTPase_Rho"/>
</dbReference>
<accession>A0A9D4TAR8</accession>
<dbReference type="Proteomes" id="UP000821837">
    <property type="component" value="Chromosome 1"/>
</dbReference>
<keyword evidence="2" id="KW-0342">GTP-binding</keyword>
<name>A0A9D4TAR8_RHISA</name>
<dbReference type="Pfam" id="PF00071">
    <property type="entry name" value="Ras"/>
    <property type="match status" value="1"/>
</dbReference>
<evidence type="ECO:0000313" key="3">
    <source>
        <dbReference type="EMBL" id="KAH7983987.1"/>
    </source>
</evidence>
<comment type="caution">
    <text evidence="3">The sequence shown here is derived from an EMBL/GenBank/DDBJ whole genome shotgun (WGS) entry which is preliminary data.</text>
</comment>
<dbReference type="SMART" id="SM00174">
    <property type="entry name" value="RHO"/>
    <property type="match status" value="1"/>
</dbReference>
<protein>
    <submittedName>
        <fullName evidence="3">Uncharacterized protein</fullName>
    </submittedName>
</protein>
<dbReference type="GO" id="GO:0003006">
    <property type="term" value="P:developmental process involved in reproduction"/>
    <property type="evidence" value="ECO:0007669"/>
    <property type="project" value="UniProtKB-ARBA"/>
</dbReference>
<dbReference type="EMBL" id="JABSTV010001245">
    <property type="protein sequence ID" value="KAH7983987.1"/>
    <property type="molecule type" value="Genomic_DNA"/>
</dbReference>
<dbReference type="PANTHER" id="PTHR24072">
    <property type="entry name" value="RHO FAMILY GTPASE"/>
    <property type="match status" value="1"/>
</dbReference>
<proteinExistence type="predicted"/>
<evidence type="ECO:0000256" key="1">
    <source>
        <dbReference type="ARBA" id="ARBA00022741"/>
    </source>
</evidence>
<dbReference type="GO" id="GO:0035006">
    <property type="term" value="P:melanization defense response"/>
    <property type="evidence" value="ECO:0007669"/>
    <property type="project" value="UniProtKB-ARBA"/>
</dbReference>
<dbReference type="Gene3D" id="3.40.50.300">
    <property type="entry name" value="P-loop containing nucleotide triphosphate hydrolases"/>
    <property type="match status" value="1"/>
</dbReference>
<dbReference type="VEuPathDB" id="VectorBase:RSAN_057918"/>
<dbReference type="GO" id="GO:0003924">
    <property type="term" value="F:GTPase activity"/>
    <property type="evidence" value="ECO:0007669"/>
    <property type="project" value="InterPro"/>
</dbReference>
<gene>
    <name evidence="3" type="ORF">HPB52_016026</name>
</gene>
<dbReference type="InterPro" id="IPR027417">
    <property type="entry name" value="P-loop_NTPase"/>
</dbReference>
<evidence type="ECO:0000256" key="2">
    <source>
        <dbReference type="ARBA" id="ARBA00023134"/>
    </source>
</evidence>
<reference evidence="3" key="1">
    <citation type="journal article" date="2020" name="Cell">
        <title>Large-Scale Comparative Analyses of Tick Genomes Elucidate Their Genetic Diversity and Vector Capacities.</title>
        <authorList>
            <consortium name="Tick Genome and Microbiome Consortium (TIGMIC)"/>
            <person name="Jia N."/>
            <person name="Wang J."/>
            <person name="Shi W."/>
            <person name="Du L."/>
            <person name="Sun Y."/>
            <person name="Zhan W."/>
            <person name="Jiang J.F."/>
            <person name="Wang Q."/>
            <person name="Zhang B."/>
            <person name="Ji P."/>
            <person name="Bell-Sakyi L."/>
            <person name="Cui X.M."/>
            <person name="Yuan T.T."/>
            <person name="Jiang B.G."/>
            <person name="Yang W.F."/>
            <person name="Lam T.T."/>
            <person name="Chang Q.C."/>
            <person name="Ding S.J."/>
            <person name="Wang X.J."/>
            <person name="Zhu J.G."/>
            <person name="Ruan X.D."/>
            <person name="Zhao L."/>
            <person name="Wei J.T."/>
            <person name="Ye R.Z."/>
            <person name="Que T.C."/>
            <person name="Du C.H."/>
            <person name="Zhou Y.H."/>
            <person name="Cheng J.X."/>
            <person name="Dai P.F."/>
            <person name="Guo W.B."/>
            <person name="Han X.H."/>
            <person name="Huang E.J."/>
            <person name="Li L.F."/>
            <person name="Wei W."/>
            <person name="Gao Y.C."/>
            <person name="Liu J.Z."/>
            <person name="Shao H.Z."/>
            <person name="Wang X."/>
            <person name="Wang C.C."/>
            <person name="Yang T.C."/>
            <person name="Huo Q.B."/>
            <person name="Li W."/>
            <person name="Chen H.Y."/>
            <person name="Chen S.E."/>
            <person name="Zhou L.G."/>
            <person name="Ni X.B."/>
            <person name="Tian J.H."/>
            <person name="Sheng Y."/>
            <person name="Liu T."/>
            <person name="Pan Y.S."/>
            <person name="Xia L.Y."/>
            <person name="Li J."/>
            <person name="Zhao F."/>
            <person name="Cao W.C."/>
        </authorList>
    </citation>
    <scope>NUCLEOTIDE SEQUENCE</scope>
    <source>
        <strain evidence="3">Rsan-2018</strain>
    </source>
</reference>
<keyword evidence="4" id="KW-1185">Reference proteome</keyword>
<dbReference type="GO" id="GO:0001667">
    <property type="term" value="P:ameboidal-type cell migration"/>
    <property type="evidence" value="ECO:0007669"/>
    <property type="project" value="UniProtKB-ARBA"/>
</dbReference>
<evidence type="ECO:0000313" key="4">
    <source>
        <dbReference type="Proteomes" id="UP000821837"/>
    </source>
</evidence>
<dbReference type="SUPFAM" id="SSF52540">
    <property type="entry name" value="P-loop containing nucleoside triphosphate hydrolases"/>
    <property type="match status" value="1"/>
</dbReference>
<dbReference type="GO" id="GO:0005525">
    <property type="term" value="F:GTP binding"/>
    <property type="evidence" value="ECO:0007669"/>
    <property type="project" value="UniProtKB-KW"/>
</dbReference>
<organism evidence="3 4">
    <name type="scientific">Rhipicephalus sanguineus</name>
    <name type="common">Brown dog tick</name>
    <name type="synonym">Ixodes sanguineus</name>
    <dbReference type="NCBI Taxonomy" id="34632"/>
    <lineage>
        <taxon>Eukaryota</taxon>
        <taxon>Metazoa</taxon>
        <taxon>Ecdysozoa</taxon>
        <taxon>Arthropoda</taxon>
        <taxon>Chelicerata</taxon>
        <taxon>Arachnida</taxon>
        <taxon>Acari</taxon>
        <taxon>Parasitiformes</taxon>
        <taxon>Ixodida</taxon>
        <taxon>Ixodoidea</taxon>
        <taxon>Ixodidae</taxon>
        <taxon>Rhipicephalinae</taxon>
        <taxon>Rhipicephalus</taxon>
        <taxon>Rhipicephalus</taxon>
    </lineage>
</organism>
<dbReference type="GO" id="GO:0035099">
    <property type="term" value="P:hemocyte migration"/>
    <property type="evidence" value="ECO:0007669"/>
    <property type="project" value="UniProtKB-ARBA"/>
</dbReference>
<dbReference type="GO" id="GO:0022412">
    <property type="term" value="P:cellular process involved in reproduction in multicellular organism"/>
    <property type="evidence" value="ECO:0007669"/>
    <property type="project" value="UniProtKB-ARBA"/>
</dbReference>
<dbReference type="AlphaFoldDB" id="A0A9D4TAR8"/>
<sequence length="128" mass="14287">MAAISKTQGIVGHRERIDVRLLISFGDGELAGARVPTVFENFVATIEVRVGSVVWDTAAQEDYDRLRPLSYLHGYAIFIIDSPYILKNNSESGRPELHHFCPSVSTIHAKKNHLRSDLLTLLDPAMTK</sequence>
<reference evidence="3" key="2">
    <citation type="submission" date="2021-09" db="EMBL/GenBank/DDBJ databases">
        <authorList>
            <person name="Jia N."/>
            <person name="Wang J."/>
            <person name="Shi W."/>
            <person name="Du L."/>
            <person name="Sun Y."/>
            <person name="Zhan W."/>
            <person name="Jiang J."/>
            <person name="Wang Q."/>
            <person name="Zhang B."/>
            <person name="Ji P."/>
            <person name="Sakyi L.B."/>
            <person name="Cui X."/>
            <person name="Yuan T."/>
            <person name="Jiang B."/>
            <person name="Yang W."/>
            <person name="Lam T.T.-Y."/>
            <person name="Chang Q."/>
            <person name="Ding S."/>
            <person name="Wang X."/>
            <person name="Zhu J."/>
            <person name="Ruan X."/>
            <person name="Zhao L."/>
            <person name="Wei J."/>
            <person name="Que T."/>
            <person name="Du C."/>
            <person name="Cheng J."/>
            <person name="Dai P."/>
            <person name="Han X."/>
            <person name="Huang E."/>
            <person name="Gao Y."/>
            <person name="Liu J."/>
            <person name="Shao H."/>
            <person name="Ye R."/>
            <person name="Li L."/>
            <person name="Wei W."/>
            <person name="Wang X."/>
            <person name="Wang C."/>
            <person name="Huo Q."/>
            <person name="Li W."/>
            <person name="Guo W."/>
            <person name="Chen H."/>
            <person name="Chen S."/>
            <person name="Zhou L."/>
            <person name="Zhou L."/>
            <person name="Ni X."/>
            <person name="Tian J."/>
            <person name="Zhou Y."/>
            <person name="Sheng Y."/>
            <person name="Liu T."/>
            <person name="Pan Y."/>
            <person name="Xia L."/>
            <person name="Li J."/>
            <person name="Zhao F."/>
            <person name="Cao W."/>
        </authorList>
    </citation>
    <scope>NUCLEOTIDE SEQUENCE</scope>
    <source>
        <strain evidence="3">Rsan-2018</strain>
        <tissue evidence="3">Larvae</tissue>
    </source>
</reference>